<protein>
    <submittedName>
        <fullName evidence="5">Uncharacterized protein</fullName>
    </submittedName>
</protein>
<feature type="region of interest" description="Disordered" evidence="4">
    <location>
        <begin position="660"/>
        <end position="709"/>
    </location>
</feature>
<keyword evidence="2 3" id="KW-0175">Coiled coil</keyword>
<evidence type="ECO:0000256" key="1">
    <source>
        <dbReference type="ARBA" id="ARBA00009019"/>
    </source>
</evidence>
<feature type="region of interest" description="Disordered" evidence="4">
    <location>
        <begin position="124"/>
        <end position="171"/>
    </location>
</feature>
<evidence type="ECO:0000256" key="2">
    <source>
        <dbReference type="ARBA" id="ARBA00023054"/>
    </source>
</evidence>
<organism evidence="5">
    <name type="scientific">Dendroctonus ponderosae</name>
    <name type="common">Mountain pine beetle</name>
    <dbReference type="NCBI Taxonomy" id="77166"/>
    <lineage>
        <taxon>Eukaryota</taxon>
        <taxon>Metazoa</taxon>
        <taxon>Ecdysozoa</taxon>
        <taxon>Arthropoda</taxon>
        <taxon>Hexapoda</taxon>
        <taxon>Insecta</taxon>
        <taxon>Pterygota</taxon>
        <taxon>Neoptera</taxon>
        <taxon>Endopterygota</taxon>
        <taxon>Coleoptera</taxon>
        <taxon>Polyphaga</taxon>
        <taxon>Cucujiformia</taxon>
        <taxon>Curculionidae</taxon>
        <taxon>Scolytinae</taxon>
        <taxon>Dendroctonus</taxon>
    </lineage>
</organism>
<evidence type="ECO:0000256" key="4">
    <source>
        <dbReference type="SAM" id="MobiDB-lite"/>
    </source>
</evidence>
<dbReference type="OrthoDB" id="10059415at2759"/>
<dbReference type="EMBL" id="KB741014">
    <property type="protein sequence ID" value="ENN75464.1"/>
    <property type="molecule type" value="Genomic_DNA"/>
</dbReference>
<sequence length="780" mass="88427">LHLAAELGKTLLDRNRELETHLKEKQSTIEDQKLEIEYLTKQTVALKEVNDSRLRIYEQLEVSIQDLERTNHRLQFENGSERKHVKSLNATIEQLEGKNEELQGVIDELRLQIDVLKKKALRSSDVGLSRSANQSGVTLRHVLQSPENEELPATPPSSHPKQDKCSGGHNSRFQQTFAHQRPECDQNSTEEPDQGMEEMAQLLAQLRETRAQCSKDERIIGELQEQLTTLEHQNQALEHQVVQLSHRGDDLNMKSMHEELNSLDEVRQGQVCSKCLRTVDQSSELDLAEDDDQSMLDALNATQHRASFSMNVKGPNPEENLLRRVWMQLFALLVDLCLHVKNEHFLPTCRVVRGPFLLLIDYFHKENPDQKKFFERLVENHLLSKTLKYLDIMKKHPDHANSQSSPLPTRGHDNPYEVLVKKYEALVEVHRGNPGKTAKSDQCPSLQDEMQLTSGDFVYGTSTKDTDEESGHGGSLRTGKQTRKTFSTPTDFSEAETSSSGYAEETSNKGTQTESNIASFLCKIVDGEDCVSIYDEATPFDSRFRDLPEYRDLFVEIFKVLKIAAEKKAGGEELPLLPATPAPLQPMAAEFLDDDTQSVLSSTMSELSTQNEGTTIVENIIQAQNQPIPEAEEPTKAECVLRPLVRQPLEYVSVEVRKRSSSRRKNKFSERSDSPITHIIGSPKITYSSRPNSGKKRRDVRSSAPEEDSVWNGSTLQFWASDRNAPSPTPSQGSTKGYLEFKPSLASQDLNKLKKLDLSYAEVLRKADTKKRELYRQRRK</sequence>
<feature type="compositionally biased region" description="Polar residues" evidence="4">
    <location>
        <begin position="484"/>
        <end position="501"/>
    </location>
</feature>
<dbReference type="PANTHER" id="PTHR19232:SF7">
    <property type="entry name" value="CENTROCORTIN, ISOFORM A"/>
    <property type="match status" value="1"/>
</dbReference>
<gene>
    <name evidence="5" type="ORF">YQE_08014</name>
</gene>
<dbReference type="PANTHER" id="PTHR19232">
    <property type="entry name" value="CENTROCORTIN FAMILY MEMBER"/>
    <property type="match status" value="1"/>
</dbReference>
<dbReference type="AlphaFoldDB" id="N6T5I6"/>
<reference evidence="5" key="1">
    <citation type="journal article" date="2013" name="Genome Biol.">
        <title>Draft genome of the mountain pine beetle, Dendroctonus ponderosae Hopkins, a major forest pest.</title>
        <authorList>
            <person name="Keeling C.I."/>
            <person name="Yuen M.M."/>
            <person name="Liao N.Y."/>
            <person name="Docking T.R."/>
            <person name="Chan S.K."/>
            <person name="Taylor G.A."/>
            <person name="Palmquist D.L."/>
            <person name="Jackman S.D."/>
            <person name="Nguyen A."/>
            <person name="Li M."/>
            <person name="Henderson H."/>
            <person name="Janes J.K."/>
            <person name="Zhao Y."/>
            <person name="Pandoh P."/>
            <person name="Moore R."/>
            <person name="Sperling F.A."/>
            <person name="Huber D.P."/>
            <person name="Birol I."/>
            <person name="Jones S.J."/>
            <person name="Bohlmann J."/>
        </authorList>
    </citation>
    <scope>NUCLEOTIDE SEQUENCE</scope>
</reference>
<proteinExistence type="inferred from homology"/>
<feature type="coiled-coil region" evidence="3">
    <location>
        <begin position="15"/>
        <end position="119"/>
    </location>
</feature>
<feature type="non-terminal residue" evidence="5">
    <location>
        <position position="1"/>
    </location>
</feature>
<name>N6T5I6_DENPD</name>
<dbReference type="InterPro" id="IPR026079">
    <property type="entry name" value="CDR2"/>
</dbReference>
<feature type="coiled-coil region" evidence="3">
    <location>
        <begin position="196"/>
        <end position="247"/>
    </location>
</feature>
<accession>N6T5I6</accession>
<evidence type="ECO:0000313" key="5">
    <source>
        <dbReference type="EMBL" id="ENN75464.1"/>
    </source>
</evidence>
<feature type="region of interest" description="Disordered" evidence="4">
    <location>
        <begin position="457"/>
        <end position="510"/>
    </location>
</feature>
<evidence type="ECO:0000256" key="3">
    <source>
        <dbReference type="SAM" id="Coils"/>
    </source>
</evidence>
<dbReference type="HOGENOM" id="CLU_355354_0_0_1"/>
<dbReference type="OMA" id="RADACEH"/>
<comment type="similarity">
    <text evidence="1">Belongs to the CDR2 family.</text>
</comment>